<accession>A0A6H5I307</accession>
<feature type="non-terminal residue" evidence="2">
    <location>
        <position position="120"/>
    </location>
</feature>
<sequence length="120" mass="13401">MSHTRRLYVLAGIPPLALLAGRANAALRPPPGETQKHKNAWQTLSKWQEAWDQSTKARWDASADPEYQSVDREETRRVKLPHLTQLLTGMASSTINDSAQCPVSSLIQSRTRSTYSITCP</sequence>
<evidence type="ECO:0000313" key="3">
    <source>
        <dbReference type="Proteomes" id="UP000479190"/>
    </source>
</evidence>
<evidence type="ECO:0000256" key="1">
    <source>
        <dbReference type="SAM" id="SignalP"/>
    </source>
</evidence>
<evidence type="ECO:0000313" key="2">
    <source>
        <dbReference type="EMBL" id="CAB0030865.1"/>
    </source>
</evidence>
<reference evidence="2 3" key="1">
    <citation type="submission" date="2020-02" db="EMBL/GenBank/DDBJ databases">
        <authorList>
            <person name="Ferguson B K."/>
        </authorList>
    </citation>
    <scope>NUCLEOTIDE SEQUENCE [LARGE SCALE GENOMIC DNA]</scope>
</reference>
<feature type="signal peptide" evidence="1">
    <location>
        <begin position="1"/>
        <end position="25"/>
    </location>
</feature>
<feature type="chain" id="PRO_5026236042" evidence="1">
    <location>
        <begin position="26"/>
        <end position="120"/>
    </location>
</feature>
<proteinExistence type="predicted"/>
<protein>
    <submittedName>
        <fullName evidence="2">Uncharacterized protein</fullName>
    </submittedName>
</protein>
<dbReference type="Proteomes" id="UP000479190">
    <property type="component" value="Unassembled WGS sequence"/>
</dbReference>
<dbReference type="OrthoDB" id="7480128at2759"/>
<dbReference type="EMBL" id="CADCXV010000569">
    <property type="protein sequence ID" value="CAB0030865.1"/>
    <property type="molecule type" value="Genomic_DNA"/>
</dbReference>
<gene>
    <name evidence="2" type="ORF">TBRA_LOCUS2850</name>
</gene>
<dbReference type="AlphaFoldDB" id="A0A6H5I307"/>
<organism evidence="2 3">
    <name type="scientific">Trichogramma brassicae</name>
    <dbReference type="NCBI Taxonomy" id="86971"/>
    <lineage>
        <taxon>Eukaryota</taxon>
        <taxon>Metazoa</taxon>
        <taxon>Ecdysozoa</taxon>
        <taxon>Arthropoda</taxon>
        <taxon>Hexapoda</taxon>
        <taxon>Insecta</taxon>
        <taxon>Pterygota</taxon>
        <taxon>Neoptera</taxon>
        <taxon>Endopterygota</taxon>
        <taxon>Hymenoptera</taxon>
        <taxon>Apocrita</taxon>
        <taxon>Proctotrupomorpha</taxon>
        <taxon>Chalcidoidea</taxon>
        <taxon>Trichogrammatidae</taxon>
        <taxon>Trichogramma</taxon>
    </lineage>
</organism>
<keyword evidence="1" id="KW-0732">Signal</keyword>
<keyword evidence="3" id="KW-1185">Reference proteome</keyword>
<name>A0A6H5I307_9HYME</name>